<dbReference type="EMBL" id="JBHTGQ010000031">
    <property type="protein sequence ID" value="MFC7750966.1"/>
    <property type="molecule type" value="Genomic_DNA"/>
</dbReference>
<reference evidence="2" key="1">
    <citation type="journal article" date="2019" name="Int. J. Syst. Evol. Microbiol.">
        <title>The Global Catalogue of Microorganisms (GCM) 10K type strain sequencing project: providing services to taxonomists for standard genome sequencing and annotation.</title>
        <authorList>
            <consortium name="The Broad Institute Genomics Platform"/>
            <consortium name="The Broad Institute Genome Sequencing Center for Infectious Disease"/>
            <person name="Wu L."/>
            <person name="Ma J."/>
        </authorList>
    </citation>
    <scope>NUCLEOTIDE SEQUENCE [LARGE SCALE GENOMIC DNA]</scope>
    <source>
        <strain evidence="2">JCM 18657</strain>
    </source>
</reference>
<evidence type="ECO:0000313" key="1">
    <source>
        <dbReference type="EMBL" id="MFC7750966.1"/>
    </source>
</evidence>
<dbReference type="RefSeq" id="WP_138789228.1">
    <property type="nucleotide sequence ID" value="NZ_JBHTGQ010000031.1"/>
</dbReference>
<keyword evidence="2" id="KW-1185">Reference proteome</keyword>
<comment type="caution">
    <text evidence="1">The sequence shown here is derived from an EMBL/GenBank/DDBJ whole genome shotgun (WGS) entry which is preliminary data.</text>
</comment>
<proteinExistence type="predicted"/>
<accession>A0ABW2V877</accession>
<gene>
    <name evidence="1" type="ORF">ACFQWB_13645</name>
</gene>
<name>A0ABW2V877_9BACL</name>
<evidence type="ECO:0000313" key="2">
    <source>
        <dbReference type="Proteomes" id="UP001596528"/>
    </source>
</evidence>
<protein>
    <submittedName>
        <fullName evidence="1">Uncharacterized protein</fullName>
    </submittedName>
</protein>
<sequence>MPRSRHHNQANEDGQIYCCLRNRIVKLDEKQKQEYCGKCPMFRDWLESGVVCEWEDARGLPDPHIAIDPVQEFRDNQKRKVPLARSG</sequence>
<organism evidence="1 2">
    <name type="scientific">Paenibacillus thermoaerophilus</name>
    <dbReference type="NCBI Taxonomy" id="1215385"/>
    <lineage>
        <taxon>Bacteria</taxon>
        <taxon>Bacillati</taxon>
        <taxon>Bacillota</taxon>
        <taxon>Bacilli</taxon>
        <taxon>Bacillales</taxon>
        <taxon>Paenibacillaceae</taxon>
        <taxon>Paenibacillus</taxon>
    </lineage>
</organism>
<dbReference type="Proteomes" id="UP001596528">
    <property type="component" value="Unassembled WGS sequence"/>
</dbReference>